<dbReference type="SUPFAM" id="SSF52172">
    <property type="entry name" value="CheY-like"/>
    <property type="match status" value="1"/>
</dbReference>
<dbReference type="PANTHER" id="PTHR48111">
    <property type="entry name" value="REGULATOR OF RPOS"/>
    <property type="match status" value="1"/>
</dbReference>
<dbReference type="CDD" id="cd00383">
    <property type="entry name" value="trans_reg_C"/>
    <property type="match status" value="1"/>
</dbReference>
<dbReference type="GO" id="GO:0032993">
    <property type="term" value="C:protein-DNA complex"/>
    <property type="evidence" value="ECO:0007669"/>
    <property type="project" value="TreeGrafter"/>
</dbReference>
<evidence type="ECO:0000256" key="1">
    <source>
        <dbReference type="ARBA" id="ARBA00018672"/>
    </source>
</evidence>
<dbReference type="GO" id="GO:0005829">
    <property type="term" value="C:cytosol"/>
    <property type="evidence" value="ECO:0007669"/>
    <property type="project" value="TreeGrafter"/>
</dbReference>
<evidence type="ECO:0000313" key="11">
    <source>
        <dbReference type="Proteomes" id="UP001198893"/>
    </source>
</evidence>
<organism evidence="10 11">
    <name type="scientific">Roseburia amylophila</name>
    <dbReference type="NCBI Taxonomy" id="2981794"/>
    <lineage>
        <taxon>Bacteria</taxon>
        <taxon>Bacillati</taxon>
        <taxon>Bacillota</taxon>
        <taxon>Clostridia</taxon>
        <taxon>Lachnospirales</taxon>
        <taxon>Lachnospiraceae</taxon>
        <taxon>Roseburia</taxon>
    </lineage>
</organism>
<evidence type="ECO:0000256" key="4">
    <source>
        <dbReference type="ARBA" id="ARBA00023163"/>
    </source>
</evidence>
<proteinExistence type="predicted"/>
<evidence type="ECO:0000256" key="6">
    <source>
        <dbReference type="PROSITE-ProRule" id="PRU00169"/>
    </source>
</evidence>
<dbReference type="GO" id="GO:0000976">
    <property type="term" value="F:transcription cis-regulatory region binding"/>
    <property type="evidence" value="ECO:0007669"/>
    <property type="project" value="TreeGrafter"/>
</dbReference>
<feature type="DNA-binding region" description="OmpR/PhoB-type" evidence="7">
    <location>
        <begin position="125"/>
        <end position="225"/>
    </location>
</feature>
<keyword evidence="3 7" id="KW-0238">DNA-binding</keyword>
<evidence type="ECO:0000259" key="8">
    <source>
        <dbReference type="PROSITE" id="PS50110"/>
    </source>
</evidence>
<dbReference type="Pfam" id="PF00486">
    <property type="entry name" value="Trans_reg_C"/>
    <property type="match status" value="1"/>
</dbReference>
<dbReference type="InterPro" id="IPR036388">
    <property type="entry name" value="WH-like_DNA-bd_sf"/>
</dbReference>
<comment type="function">
    <text evidence="5">May play the central regulatory role in sporulation. It may be an element of the effector pathway responsible for the activation of sporulation genes in response to nutritional stress. Spo0A may act in concert with spo0H (a sigma factor) to control the expression of some genes that are critical to the sporulation process.</text>
</comment>
<dbReference type="InterPro" id="IPR001867">
    <property type="entry name" value="OmpR/PhoB-type_DNA-bd"/>
</dbReference>
<dbReference type="RefSeq" id="WP_118087546.1">
    <property type="nucleotide sequence ID" value="NZ_JAJEQW010000003.1"/>
</dbReference>
<keyword evidence="2" id="KW-0805">Transcription regulation</keyword>
<comment type="caution">
    <text evidence="10">The sequence shown here is derived from an EMBL/GenBank/DDBJ whole genome shotgun (WGS) entry which is preliminary data.</text>
</comment>
<dbReference type="InterPro" id="IPR011006">
    <property type="entry name" value="CheY-like_superfamily"/>
</dbReference>
<dbReference type="Pfam" id="PF00072">
    <property type="entry name" value="Response_reg"/>
    <property type="match status" value="1"/>
</dbReference>
<dbReference type="SMART" id="SM00448">
    <property type="entry name" value="REC"/>
    <property type="match status" value="1"/>
</dbReference>
<sequence length="225" mass="25411">MTHVLLVDDDTSIVSNLRTFLNQEGFQVTSANNQKETIDLLDSGQYHFDLALLDVSLPDGSGFSLCSAIKANSDIPVIFLTASDDEYSVVAGLDLGADDYIPKPFRPRELISRMNSVLRRYHRGSQPLEYHELKADTVRGLVYKNNVELTLSALEYRLLLLFLSNQGIVLTRSRLLDELWDMAGEFVNDNTLTVYIKRLREKIEADPAHPEYIKTIRGLGYKLGD</sequence>
<gene>
    <name evidence="10" type="ORF">LKD47_04810</name>
</gene>
<dbReference type="InterPro" id="IPR001789">
    <property type="entry name" value="Sig_transdc_resp-reg_receiver"/>
</dbReference>
<dbReference type="AlphaFoldDB" id="A0AAW4WLS8"/>
<evidence type="ECO:0000256" key="7">
    <source>
        <dbReference type="PROSITE-ProRule" id="PRU01091"/>
    </source>
</evidence>
<reference evidence="10" key="1">
    <citation type="submission" date="2021-10" db="EMBL/GenBank/DDBJ databases">
        <title>Anaerobic single-cell dispensing facilitates the cultivation of human gut bacteria.</title>
        <authorList>
            <person name="Afrizal A."/>
        </authorList>
    </citation>
    <scope>NUCLEOTIDE SEQUENCE</scope>
    <source>
        <strain evidence="10">CLA-AA-H204</strain>
    </source>
</reference>
<evidence type="ECO:0000313" key="10">
    <source>
        <dbReference type="EMBL" id="MCC2241629.1"/>
    </source>
</evidence>
<evidence type="ECO:0000259" key="9">
    <source>
        <dbReference type="PROSITE" id="PS51755"/>
    </source>
</evidence>
<name>A0AAW4WLS8_9FIRM</name>
<dbReference type="InterPro" id="IPR039420">
    <property type="entry name" value="WalR-like"/>
</dbReference>
<accession>A0AAW4WLS8</accession>
<dbReference type="PANTHER" id="PTHR48111:SF73">
    <property type="entry name" value="ALKALINE PHOSPHATASE SYNTHESIS TRANSCRIPTIONAL REGULATORY PROTEIN PHOP"/>
    <property type="match status" value="1"/>
</dbReference>
<dbReference type="Proteomes" id="UP001198893">
    <property type="component" value="Unassembled WGS sequence"/>
</dbReference>
<dbReference type="EMBL" id="JAJEQW010000003">
    <property type="protein sequence ID" value="MCC2241629.1"/>
    <property type="molecule type" value="Genomic_DNA"/>
</dbReference>
<dbReference type="SMART" id="SM00862">
    <property type="entry name" value="Trans_reg_C"/>
    <property type="match status" value="1"/>
</dbReference>
<dbReference type="PROSITE" id="PS51755">
    <property type="entry name" value="OMPR_PHOB"/>
    <property type="match status" value="1"/>
</dbReference>
<keyword evidence="6" id="KW-0597">Phosphoprotein</keyword>
<dbReference type="GO" id="GO:0006355">
    <property type="term" value="P:regulation of DNA-templated transcription"/>
    <property type="evidence" value="ECO:0007669"/>
    <property type="project" value="InterPro"/>
</dbReference>
<dbReference type="Gene3D" id="3.40.50.2300">
    <property type="match status" value="1"/>
</dbReference>
<dbReference type="GO" id="GO:0000156">
    <property type="term" value="F:phosphorelay response regulator activity"/>
    <property type="evidence" value="ECO:0007669"/>
    <property type="project" value="TreeGrafter"/>
</dbReference>
<protein>
    <recommendedName>
        <fullName evidence="1">Stage 0 sporulation protein A homolog</fullName>
    </recommendedName>
</protein>
<keyword evidence="4" id="KW-0804">Transcription</keyword>
<evidence type="ECO:0000256" key="5">
    <source>
        <dbReference type="ARBA" id="ARBA00024867"/>
    </source>
</evidence>
<dbReference type="Gene3D" id="6.10.250.690">
    <property type="match status" value="1"/>
</dbReference>
<feature type="modified residue" description="4-aspartylphosphate" evidence="6">
    <location>
        <position position="54"/>
    </location>
</feature>
<dbReference type="PROSITE" id="PS50110">
    <property type="entry name" value="RESPONSE_REGULATORY"/>
    <property type="match status" value="1"/>
</dbReference>
<evidence type="ECO:0000256" key="2">
    <source>
        <dbReference type="ARBA" id="ARBA00023015"/>
    </source>
</evidence>
<evidence type="ECO:0000256" key="3">
    <source>
        <dbReference type="ARBA" id="ARBA00023125"/>
    </source>
</evidence>
<feature type="domain" description="OmpR/PhoB-type" evidence="9">
    <location>
        <begin position="125"/>
        <end position="225"/>
    </location>
</feature>
<feature type="domain" description="Response regulatory" evidence="8">
    <location>
        <begin position="3"/>
        <end position="118"/>
    </location>
</feature>
<dbReference type="Gene3D" id="1.10.10.10">
    <property type="entry name" value="Winged helix-like DNA-binding domain superfamily/Winged helix DNA-binding domain"/>
    <property type="match status" value="1"/>
</dbReference>